<reference evidence="2" key="2">
    <citation type="submission" date="2020-05" db="UniProtKB">
        <authorList>
            <consortium name="EnsemblMetazoa"/>
        </authorList>
    </citation>
    <scope>IDENTIFICATION</scope>
    <source>
        <strain evidence="2">IAEA</strain>
    </source>
</reference>
<sequence length="76" mass="8938">MFRLKLFWCFFLRFHKIQLIDDVEVYEQVTEVPPFAETPLTAARASMRPEHGEIVDFADFDAFEIEQLGEVHFAVC</sequence>
<feature type="signal peptide" evidence="1">
    <location>
        <begin position="1"/>
        <end position="19"/>
    </location>
</feature>
<evidence type="ECO:0000313" key="2">
    <source>
        <dbReference type="EnsemblMetazoa" id="GPAI047712-PA"/>
    </source>
</evidence>
<reference evidence="3" key="1">
    <citation type="submission" date="2014-03" db="EMBL/GenBank/DDBJ databases">
        <authorList>
            <person name="Aksoy S."/>
            <person name="Warren W."/>
            <person name="Wilson R.K."/>
        </authorList>
    </citation>
    <scope>NUCLEOTIDE SEQUENCE [LARGE SCALE GENOMIC DNA]</scope>
    <source>
        <strain evidence="3">IAEA</strain>
    </source>
</reference>
<evidence type="ECO:0000313" key="3">
    <source>
        <dbReference type="Proteomes" id="UP000092445"/>
    </source>
</evidence>
<accession>A0A1B0AJE7</accession>
<proteinExistence type="predicted"/>
<protein>
    <submittedName>
        <fullName evidence="2">Uncharacterized protein</fullName>
    </submittedName>
</protein>
<dbReference type="EnsemblMetazoa" id="GPAI047712-RA">
    <property type="protein sequence ID" value="GPAI047712-PA"/>
    <property type="gene ID" value="GPAI047712"/>
</dbReference>
<keyword evidence="1" id="KW-0732">Signal</keyword>
<organism evidence="2 3">
    <name type="scientific">Glossina pallidipes</name>
    <name type="common">Tsetse fly</name>
    <dbReference type="NCBI Taxonomy" id="7398"/>
    <lineage>
        <taxon>Eukaryota</taxon>
        <taxon>Metazoa</taxon>
        <taxon>Ecdysozoa</taxon>
        <taxon>Arthropoda</taxon>
        <taxon>Hexapoda</taxon>
        <taxon>Insecta</taxon>
        <taxon>Pterygota</taxon>
        <taxon>Neoptera</taxon>
        <taxon>Endopterygota</taxon>
        <taxon>Diptera</taxon>
        <taxon>Brachycera</taxon>
        <taxon>Muscomorpha</taxon>
        <taxon>Hippoboscoidea</taxon>
        <taxon>Glossinidae</taxon>
        <taxon>Glossina</taxon>
    </lineage>
</organism>
<feature type="chain" id="PRO_5008403897" evidence="1">
    <location>
        <begin position="20"/>
        <end position="76"/>
    </location>
</feature>
<dbReference type="Proteomes" id="UP000092445">
    <property type="component" value="Unassembled WGS sequence"/>
</dbReference>
<evidence type="ECO:0000256" key="1">
    <source>
        <dbReference type="SAM" id="SignalP"/>
    </source>
</evidence>
<dbReference type="VEuPathDB" id="VectorBase:GPAI047712"/>
<keyword evidence="3" id="KW-1185">Reference proteome</keyword>
<name>A0A1B0AJE7_GLOPL</name>
<dbReference type="AlphaFoldDB" id="A0A1B0AJE7"/>